<evidence type="ECO:0000259" key="2">
    <source>
        <dbReference type="PROSITE" id="PS51253"/>
    </source>
</evidence>
<dbReference type="EMBL" id="CAJVPY010014301">
    <property type="protein sequence ID" value="CAG8745786.1"/>
    <property type="molecule type" value="Genomic_DNA"/>
</dbReference>
<organism evidence="3 4">
    <name type="scientific">Dentiscutata erythropus</name>
    <dbReference type="NCBI Taxonomy" id="1348616"/>
    <lineage>
        <taxon>Eukaryota</taxon>
        <taxon>Fungi</taxon>
        <taxon>Fungi incertae sedis</taxon>
        <taxon>Mucoromycota</taxon>
        <taxon>Glomeromycotina</taxon>
        <taxon>Glomeromycetes</taxon>
        <taxon>Diversisporales</taxon>
        <taxon>Gigasporaceae</taxon>
        <taxon>Dentiscutata</taxon>
    </lineage>
</organism>
<keyword evidence="4" id="KW-1185">Reference proteome</keyword>
<feature type="domain" description="HTH CENPB-type" evidence="2">
    <location>
        <begin position="46"/>
        <end position="118"/>
    </location>
</feature>
<dbReference type="InterPro" id="IPR004875">
    <property type="entry name" value="DDE_SF_endonuclease_dom"/>
</dbReference>
<evidence type="ECO:0000313" key="3">
    <source>
        <dbReference type="EMBL" id="CAG8745786.1"/>
    </source>
</evidence>
<comment type="caution">
    <text evidence="3">The sequence shown here is derived from an EMBL/GenBank/DDBJ whole genome shotgun (WGS) entry which is preliminary data.</text>
</comment>
<dbReference type="InterPro" id="IPR009057">
    <property type="entry name" value="Homeodomain-like_sf"/>
</dbReference>
<keyword evidence="1" id="KW-0238">DNA-binding</keyword>
<feature type="non-terminal residue" evidence="3">
    <location>
        <position position="1"/>
    </location>
</feature>
<dbReference type="SUPFAM" id="SSF46689">
    <property type="entry name" value="Homeodomain-like"/>
    <property type="match status" value="1"/>
</dbReference>
<sequence length="425" mass="49114">MKVTLTDAQKTALCIYAHDNKITRAKYVDWIEQQWGVRIDEISNSNVKRHRAVTVSEVELALKEFVLNYQYRTILSDTILIQKVKLLAAGLGVPEGTLQFSSSWLQKFKECNGIRQIKLQGKAVSADNDAITSTLPLLRSKCANYSLYRIYNMDKTGLFYCLEPDRILATHRIARCKVDKEHILVALCANADGSYKLNPLIIGKYQKPRCFKNINIKNMPFIYRNNTKAWMITTFFQDWFKEFDHQVSLKHDGQRALLLLDKCSSHKTDYLNLQYVDVYFLSAKTTSKIQLIDAGIIMKDLKMDVLQAIRYAIQDWEEVSAETIRNCWRHTKILPISSNVDLQNLSKNICQVEEFLSIPEENFVYEVPDDDCIISEIVKIFKKNEEDLDETEEMDNSSEIPIVSADLVLESLETVYIYLLQQDNT</sequence>
<dbReference type="OrthoDB" id="2433378at2759"/>
<dbReference type="PROSITE" id="PS51253">
    <property type="entry name" value="HTH_CENPB"/>
    <property type="match status" value="1"/>
</dbReference>
<name>A0A9N9NMR7_9GLOM</name>
<dbReference type="Pfam" id="PF03184">
    <property type="entry name" value="DDE_1"/>
    <property type="match status" value="1"/>
</dbReference>
<dbReference type="Pfam" id="PF03221">
    <property type="entry name" value="HTH_Tnp_Tc5"/>
    <property type="match status" value="1"/>
</dbReference>
<dbReference type="GO" id="GO:0005634">
    <property type="term" value="C:nucleus"/>
    <property type="evidence" value="ECO:0007669"/>
    <property type="project" value="TreeGrafter"/>
</dbReference>
<dbReference type="AlphaFoldDB" id="A0A9N9NMR7"/>
<proteinExistence type="predicted"/>
<dbReference type="InterPro" id="IPR006600">
    <property type="entry name" value="HTH_CenpB_DNA-bd_dom"/>
</dbReference>
<reference evidence="3" key="1">
    <citation type="submission" date="2021-06" db="EMBL/GenBank/DDBJ databases">
        <authorList>
            <person name="Kallberg Y."/>
            <person name="Tangrot J."/>
            <person name="Rosling A."/>
        </authorList>
    </citation>
    <scope>NUCLEOTIDE SEQUENCE</scope>
    <source>
        <strain evidence="3">MA453B</strain>
    </source>
</reference>
<protein>
    <submittedName>
        <fullName evidence="3">7750_t:CDS:1</fullName>
    </submittedName>
</protein>
<dbReference type="InterPro" id="IPR050863">
    <property type="entry name" value="CenT-Element_Derived"/>
</dbReference>
<dbReference type="Proteomes" id="UP000789405">
    <property type="component" value="Unassembled WGS sequence"/>
</dbReference>
<evidence type="ECO:0000313" key="4">
    <source>
        <dbReference type="Proteomes" id="UP000789405"/>
    </source>
</evidence>
<dbReference type="PANTHER" id="PTHR19303">
    <property type="entry name" value="TRANSPOSON"/>
    <property type="match status" value="1"/>
</dbReference>
<accession>A0A9N9NMR7</accession>
<gene>
    <name evidence="3" type="ORF">DERYTH_LOCUS16424</name>
</gene>
<dbReference type="PANTHER" id="PTHR19303:SF73">
    <property type="entry name" value="PROTEIN PDC2"/>
    <property type="match status" value="1"/>
</dbReference>
<dbReference type="GO" id="GO:0003677">
    <property type="term" value="F:DNA binding"/>
    <property type="evidence" value="ECO:0007669"/>
    <property type="project" value="UniProtKB-KW"/>
</dbReference>
<evidence type="ECO:0000256" key="1">
    <source>
        <dbReference type="ARBA" id="ARBA00023125"/>
    </source>
</evidence>